<dbReference type="Proteomes" id="UP001150238">
    <property type="component" value="Unassembled WGS sequence"/>
</dbReference>
<proteinExistence type="predicted"/>
<reference evidence="2" key="2">
    <citation type="journal article" date="2023" name="Proc. Natl. Acad. Sci. U.S.A.">
        <title>A global phylogenomic analysis of the shiitake genus Lentinula.</title>
        <authorList>
            <person name="Sierra-Patev S."/>
            <person name="Min B."/>
            <person name="Naranjo-Ortiz M."/>
            <person name="Looney B."/>
            <person name="Konkel Z."/>
            <person name="Slot J.C."/>
            <person name="Sakamoto Y."/>
            <person name="Steenwyk J.L."/>
            <person name="Rokas A."/>
            <person name="Carro J."/>
            <person name="Camarero S."/>
            <person name="Ferreira P."/>
            <person name="Molpeceres G."/>
            <person name="Ruiz-Duenas F.J."/>
            <person name="Serrano A."/>
            <person name="Henrissat B."/>
            <person name="Drula E."/>
            <person name="Hughes K.W."/>
            <person name="Mata J.L."/>
            <person name="Ishikawa N.K."/>
            <person name="Vargas-Isla R."/>
            <person name="Ushijima S."/>
            <person name="Smith C.A."/>
            <person name="Donoghue J."/>
            <person name="Ahrendt S."/>
            <person name="Andreopoulos W."/>
            <person name="He G."/>
            <person name="LaButti K."/>
            <person name="Lipzen A."/>
            <person name="Ng V."/>
            <person name="Riley R."/>
            <person name="Sandor L."/>
            <person name="Barry K."/>
            <person name="Martinez A.T."/>
            <person name="Xiao Y."/>
            <person name="Gibbons J.G."/>
            <person name="Terashima K."/>
            <person name="Grigoriev I.V."/>
            <person name="Hibbett D."/>
        </authorList>
    </citation>
    <scope>NUCLEOTIDE SEQUENCE</scope>
    <source>
        <strain evidence="2">Sp2 HRB7682 ss15</strain>
    </source>
</reference>
<gene>
    <name evidence="2" type="ORF">C8J55DRAFT_563783</name>
</gene>
<feature type="compositionally biased region" description="Acidic residues" evidence="1">
    <location>
        <begin position="663"/>
        <end position="686"/>
    </location>
</feature>
<sequence length="768" mass="88001">MPQILKVPPMVEELTPSLKSIIQNCTFEWNELQKANRISRNRAHLMTAIWRKKCEQKYFDNNQHVQDMTYKWLQECVKLHPTELNSDQAMNHFWNLVKLPEPAWLDYFRSAQTQIVAGRTRYSNPSTDPIQIAPESSKILESMLKANAAANVPNVKNAPKLTKHDSRSTFLQRQNEWATVLTSIFLSKGVDVIQEEEIAKDKWLSVLDEMKGISEGTYHETEWYLAFKESKLCGVFNALCNPNYPVRHARVNDCDNPHYRITWYGYYALAEVIGVFQEEWTPEMIKTQWITDWEESPHENYQQQKQHAVKYTKFDWKKQPVKIFQAMTWENVIPLEAFPSHVYTFLSQDNFIHVWNRSIAPGLDERHVDTKEQLKREFPNFDLEGAGISCVPEDQQVEPVTPPVIRKADGSIKIRKPLTEIYHPDRDLHLTLIQSNPTIIKRCGRHIFRIMDSKTQKMFEFVYFNPFPADILQEMANSTEEDCGVKALNQGRSDKMLYWTRGSMVPLGSRVPMGGDKGTSYGAYQGMSAEDEHTIRLMFRHAKDSLPLLEAARSVDSNLVRNLKDAATTCDRLGASGANLYKCQGYQAPIHIEDDASRGLCAQVWWKGIEEWNEWGFVNLQLGYYIATRANTLWSFNSSHMHGTNLPSQNSLIRSNQWAWEAVDDEESDMESEESNDDDDDDDEQDIGAGGTFASKHTREPSSASETLINATGVKRLRGGARARRRRIRLAGSGGFHVSTPKKNASTAQRNAGVRGRAAVRRAHYDQA</sequence>
<evidence type="ECO:0000313" key="2">
    <source>
        <dbReference type="EMBL" id="KAJ4471080.1"/>
    </source>
</evidence>
<comment type="caution">
    <text evidence="2">The sequence shown here is derived from an EMBL/GenBank/DDBJ whole genome shotgun (WGS) entry which is preliminary data.</text>
</comment>
<dbReference type="EMBL" id="JANVFS010000030">
    <property type="protein sequence ID" value="KAJ4471080.1"/>
    <property type="molecule type" value="Genomic_DNA"/>
</dbReference>
<name>A0A9W9A0F9_9AGAR</name>
<accession>A0A9W9A0F9</accession>
<organism evidence="2 3">
    <name type="scientific">Lentinula lateritia</name>
    <dbReference type="NCBI Taxonomy" id="40482"/>
    <lineage>
        <taxon>Eukaryota</taxon>
        <taxon>Fungi</taxon>
        <taxon>Dikarya</taxon>
        <taxon>Basidiomycota</taxon>
        <taxon>Agaricomycotina</taxon>
        <taxon>Agaricomycetes</taxon>
        <taxon>Agaricomycetidae</taxon>
        <taxon>Agaricales</taxon>
        <taxon>Marasmiineae</taxon>
        <taxon>Omphalotaceae</taxon>
        <taxon>Lentinula</taxon>
    </lineage>
</organism>
<dbReference type="AlphaFoldDB" id="A0A9W9A0F9"/>
<feature type="region of interest" description="Disordered" evidence="1">
    <location>
        <begin position="729"/>
        <end position="768"/>
    </location>
</feature>
<evidence type="ECO:0000313" key="3">
    <source>
        <dbReference type="Proteomes" id="UP001150238"/>
    </source>
</evidence>
<feature type="compositionally biased region" description="Polar residues" evidence="1">
    <location>
        <begin position="741"/>
        <end position="750"/>
    </location>
</feature>
<protein>
    <submittedName>
        <fullName evidence="2">Uncharacterized protein</fullName>
    </submittedName>
</protein>
<feature type="region of interest" description="Disordered" evidence="1">
    <location>
        <begin position="663"/>
        <end position="706"/>
    </location>
</feature>
<evidence type="ECO:0000256" key="1">
    <source>
        <dbReference type="SAM" id="MobiDB-lite"/>
    </source>
</evidence>
<reference evidence="2" key="1">
    <citation type="submission" date="2022-08" db="EMBL/GenBank/DDBJ databases">
        <authorList>
            <consortium name="DOE Joint Genome Institute"/>
            <person name="Min B."/>
            <person name="Riley R."/>
            <person name="Sierra-Patev S."/>
            <person name="Naranjo-Ortiz M."/>
            <person name="Looney B."/>
            <person name="Konkel Z."/>
            <person name="Slot J.C."/>
            <person name="Sakamoto Y."/>
            <person name="Steenwyk J.L."/>
            <person name="Rokas A."/>
            <person name="Carro J."/>
            <person name="Camarero S."/>
            <person name="Ferreira P."/>
            <person name="Molpeceres G."/>
            <person name="Ruiz-Duenas F.J."/>
            <person name="Serrano A."/>
            <person name="Henrissat B."/>
            <person name="Drula E."/>
            <person name="Hughes K.W."/>
            <person name="Mata J.L."/>
            <person name="Ishikawa N.K."/>
            <person name="Vargas-Isla R."/>
            <person name="Ushijima S."/>
            <person name="Smith C.A."/>
            <person name="Ahrendt S."/>
            <person name="Andreopoulos W."/>
            <person name="He G."/>
            <person name="Labutti K."/>
            <person name="Lipzen A."/>
            <person name="Ng V."/>
            <person name="Sandor L."/>
            <person name="Barry K."/>
            <person name="Martinez A.T."/>
            <person name="Xiao Y."/>
            <person name="Gibbons J.G."/>
            <person name="Terashima K."/>
            <person name="Hibbett D.S."/>
            <person name="Grigoriev I.V."/>
        </authorList>
    </citation>
    <scope>NUCLEOTIDE SEQUENCE</scope>
    <source>
        <strain evidence="2">Sp2 HRB7682 ss15</strain>
    </source>
</reference>